<feature type="transmembrane region" description="Helical" evidence="6">
    <location>
        <begin position="272"/>
        <end position="294"/>
    </location>
</feature>
<evidence type="ECO:0000256" key="4">
    <source>
        <dbReference type="ARBA" id="ARBA00022989"/>
    </source>
</evidence>
<dbReference type="InterPro" id="IPR001204">
    <property type="entry name" value="Phos_transporter"/>
</dbReference>
<feature type="transmembrane region" description="Helical" evidence="6">
    <location>
        <begin position="105"/>
        <end position="128"/>
    </location>
</feature>
<feature type="transmembrane region" description="Helical" evidence="6">
    <location>
        <begin position="78"/>
        <end position="99"/>
    </location>
</feature>
<reference evidence="7 8" key="1">
    <citation type="submission" date="2020-04" db="EMBL/GenBank/DDBJ databases">
        <authorList>
            <person name="Klaysubun C."/>
            <person name="Duangmal K."/>
            <person name="Lipun K."/>
        </authorList>
    </citation>
    <scope>NUCLEOTIDE SEQUENCE [LARGE SCALE GENOMIC DNA]</scope>
    <source>
        <strain evidence="7 8">K10HN5</strain>
    </source>
</reference>
<organism evidence="7 8">
    <name type="scientific">Pseudonocardia acidicola</name>
    <dbReference type="NCBI Taxonomy" id="2724939"/>
    <lineage>
        <taxon>Bacteria</taxon>
        <taxon>Bacillati</taxon>
        <taxon>Actinomycetota</taxon>
        <taxon>Actinomycetes</taxon>
        <taxon>Pseudonocardiales</taxon>
        <taxon>Pseudonocardiaceae</taxon>
        <taxon>Pseudonocardia</taxon>
    </lineage>
</organism>
<evidence type="ECO:0000256" key="3">
    <source>
        <dbReference type="ARBA" id="ARBA00022692"/>
    </source>
</evidence>
<gene>
    <name evidence="7" type="ORF">HF526_32105</name>
</gene>
<sequence length="353" mass="35911">MATSIATGALPPRVGVAVSGVFNLVGAFLSVTVAKTISGGLVDEAQITPTVIFAGLVGAVLWNLVTWLLGLPSSSSHALFGGLIGATWAAAGVHAVHFGTVLSKVLIPAILSPFVAGLVAFTGTYLAYRLTSRGDQPIVSRGYKAGQVVSASMVSLAHGTNDAQKTMGVVTLTLITVGLLPPNSGPPVWVILMAGLAIAVGTYVGGWRIIRTLGRRITRIETTQGFAAETSSTVVILVSTHFGYPLSTTQVVSGAVFGVGSARRLAAVRWSLAGQMVLAWAFTLPAAAIVGSIAGRVAAAGAVGIVIVAVVAVAVALTTYVLARRQPVTAANVNNVPTPQIPTTGGRAEERAC</sequence>
<dbReference type="PANTHER" id="PTHR11101:SF54">
    <property type="entry name" value="LOW-AFFINITY INORGANIC PHOSPHATE TRANSPORTER-RELATED"/>
    <property type="match status" value="1"/>
</dbReference>
<keyword evidence="8" id="KW-1185">Reference proteome</keyword>
<name>A0ABX1SK01_9PSEU</name>
<evidence type="ECO:0000313" key="8">
    <source>
        <dbReference type="Proteomes" id="UP000820669"/>
    </source>
</evidence>
<feature type="transmembrane region" description="Helical" evidence="6">
    <location>
        <begin position="188"/>
        <end position="210"/>
    </location>
</feature>
<comment type="subcellular location">
    <subcellularLocation>
        <location evidence="1">Membrane</location>
        <topology evidence="1">Multi-pass membrane protein</topology>
    </subcellularLocation>
</comment>
<evidence type="ECO:0000256" key="1">
    <source>
        <dbReference type="ARBA" id="ARBA00004141"/>
    </source>
</evidence>
<feature type="transmembrane region" description="Helical" evidence="6">
    <location>
        <begin position="300"/>
        <end position="323"/>
    </location>
</feature>
<protein>
    <submittedName>
        <fullName evidence="7">Inorganic phosphate transporter</fullName>
    </submittedName>
</protein>
<dbReference type="PANTHER" id="PTHR11101">
    <property type="entry name" value="PHOSPHATE TRANSPORTER"/>
    <property type="match status" value="1"/>
</dbReference>
<dbReference type="EMBL" id="JAAXLA010000108">
    <property type="protein sequence ID" value="NMI01906.1"/>
    <property type="molecule type" value="Genomic_DNA"/>
</dbReference>
<keyword evidence="2" id="KW-0813">Transport</keyword>
<feature type="transmembrane region" description="Helical" evidence="6">
    <location>
        <begin position="12"/>
        <end position="31"/>
    </location>
</feature>
<comment type="caution">
    <text evidence="7">The sequence shown here is derived from an EMBL/GenBank/DDBJ whole genome shotgun (WGS) entry which is preliminary data.</text>
</comment>
<evidence type="ECO:0000256" key="5">
    <source>
        <dbReference type="ARBA" id="ARBA00023136"/>
    </source>
</evidence>
<keyword evidence="3 6" id="KW-0812">Transmembrane</keyword>
<evidence type="ECO:0000256" key="2">
    <source>
        <dbReference type="ARBA" id="ARBA00022448"/>
    </source>
</evidence>
<evidence type="ECO:0000256" key="6">
    <source>
        <dbReference type="SAM" id="Phobius"/>
    </source>
</evidence>
<feature type="transmembrane region" description="Helical" evidence="6">
    <location>
        <begin position="51"/>
        <end position="71"/>
    </location>
</feature>
<evidence type="ECO:0000313" key="7">
    <source>
        <dbReference type="EMBL" id="NMI01906.1"/>
    </source>
</evidence>
<dbReference type="Proteomes" id="UP000820669">
    <property type="component" value="Unassembled WGS sequence"/>
</dbReference>
<accession>A0ABX1SK01</accession>
<keyword evidence="4 6" id="KW-1133">Transmembrane helix</keyword>
<proteinExistence type="predicted"/>
<keyword evidence="5 6" id="KW-0472">Membrane</keyword>
<dbReference type="Pfam" id="PF01384">
    <property type="entry name" value="PHO4"/>
    <property type="match status" value="1"/>
</dbReference>